<evidence type="ECO:0000313" key="9">
    <source>
        <dbReference type="Proteomes" id="UP001319045"/>
    </source>
</evidence>
<dbReference type="RefSeq" id="WP_207153171.1">
    <property type="nucleotide sequence ID" value="NZ_AP024484.1"/>
</dbReference>
<protein>
    <recommendedName>
        <fullName evidence="7">MPN domain-containing protein</fullName>
    </recommendedName>
</protein>
<evidence type="ECO:0000256" key="5">
    <source>
        <dbReference type="ARBA" id="ARBA00023049"/>
    </source>
</evidence>
<evidence type="ECO:0000256" key="1">
    <source>
        <dbReference type="ARBA" id="ARBA00022670"/>
    </source>
</evidence>
<evidence type="ECO:0000256" key="3">
    <source>
        <dbReference type="ARBA" id="ARBA00022801"/>
    </source>
</evidence>
<keyword evidence="9" id="KW-1185">Reference proteome</keyword>
<dbReference type="InterPro" id="IPR025657">
    <property type="entry name" value="RadC_JAB"/>
</dbReference>
<dbReference type="PANTHER" id="PTHR30471:SF3">
    <property type="entry name" value="UPF0758 PROTEIN YEES-RELATED"/>
    <property type="match status" value="1"/>
</dbReference>
<keyword evidence="2" id="KW-0479">Metal-binding</keyword>
<organism evidence="8 9">
    <name type="scientific">Prevotella herbatica</name>
    <dbReference type="NCBI Taxonomy" id="2801997"/>
    <lineage>
        <taxon>Bacteria</taxon>
        <taxon>Pseudomonadati</taxon>
        <taxon>Bacteroidota</taxon>
        <taxon>Bacteroidia</taxon>
        <taxon>Bacteroidales</taxon>
        <taxon>Prevotellaceae</taxon>
        <taxon>Prevotella</taxon>
    </lineage>
</organism>
<name>A0ABN6EI11_9BACT</name>
<dbReference type="CDD" id="cd08071">
    <property type="entry name" value="MPN_DUF2466"/>
    <property type="match status" value="1"/>
</dbReference>
<dbReference type="Pfam" id="PF04002">
    <property type="entry name" value="RadC"/>
    <property type="match status" value="1"/>
</dbReference>
<dbReference type="PROSITE" id="PS50249">
    <property type="entry name" value="MPN"/>
    <property type="match status" value="1"/>
</dbReference>
<feature type="domain" description="MPN" evidence="7">
    <location>
        <begin position="120"/>
        <end position="242"/>
    </location>
</feature>
<reference evidence="8 9" key="1">
    <citation type="journal article" date="2022" name="Int. J. Syst. Evol. Microbiol.">
        <title>Prevotella herbatica sp. nov., a plant polysaccharide-decomposing anaerobic bacterium isolated from a methanogenic reactor.</title>
        <authorList>
            <person name="Uek A."/>
            <person name="Tonouchi A."/>
            <person name="Kaku N."/>
            <person name="Ueki K."/>
        </authorList>
    </citation>
    <scope>NUCLEOTIDE SEQUENCE [LARGE SCALE GENOMIC DNA]</scope>
    <source>
        <strain evidence="8 9">WR041</strain>
    </source>
</reference>
<evidence type="ECO:0000256" key="6">
    <source>
        <dbReference type="RuleBase" id="RU003797"/>
    </source>
</evidence>
<keyword evidence="1" id="KW-0645">Protease</keyword>
<keyword evidence="5" id="KW-0482">Metalloprotease</keyword>
<dbReference type="NCBIfam" id="NF000642">
    <property type="entry name" value="PRK00024.1"/>
    <property type="match status" value="1"/>
</dbReference>
<proteinExistence type="inferred from homology"/>
<dbReference type="InterPro" id="IPR037518">
    <property type="entry name" value="MPN"/>
</dbReference>
<comment type="similarity">
    <text evidence="6">Belongs to the UPF0758 family.</text>
</comment>
<keyword evidence="4" id="KW-0862">Zinc</keyword>
<evidence type="ECO:0000313" key="8">
    <source>
        <dbReference type="EMBL" id="BCS85523.1"/>
    </source>
</evidence>
<dbReference type="Gene3D" id="3.40.140.10">
    <property type="entry name" value="Cytidine Deaminase, domain 2"/>
    <property type="match status" value="1"/>
</dbReference>
<dbReference type="Pfam" id="PF20582">
    <property type="entry name" value="UPF0758_N"/>
    <property type="match status" value="1"/>
</dbReference>
<evidence type="ECO:0000256" key="4">
    <source>
        <dbReference type="ARBA" id="ARBA00022833"/>
    </source>
</evidence>
<gene>
    <name evidence="8" type="ORF">prwr041_14160</name>
</gene>
<sequence length="242" mass="27188">MNSAHTKKHSTNKEVEKLTITNWALEDRPREKLERLGANSLSNAELLGILIGSGNTNESAVDLMKRVLNDCNNNLNTLGKLSIQQLEKYNGLGPAKAITILAACELGKRRSLEKAEERHNISSASAIYDYMHPRMQDLDIEEAWAIMLNQNYKLIKVMRISHGGISETAVDIRIILKEALLCNATVIAICHNHPSNNPFPSGPDDQLTKRVKNACELMRIYFLDHVIITDGKYYSYRESGKL</sequence>
<dbReference type="PANTHER" id="PTHR30471">
    <property type="entry name" value="DNA REPAIR PROTEIN RADC"/>
    <property type="match status" value="1"/>
</dbReference>
<dbReference type="SUPFAM" id="SSF102712">
    <property type="entry name" value="JAB1/MPN domain"/>
    <property type="match status" value="1"/>
</dbReference>
<dbReference type="Proteomes" id="UP001319045">
    <property type="component" value="Chromosome"/>
</dbReference>
<evidence type="ECO:0000259" key="7">
    <source>
        <dbReference type="PROSITE" id="PS50249"/>
    </source>
</evidence>
<accession>A0ABN6EI11</accession>
<evidence type="ECO:0000256" key="2">
    <source>
        <dbReference type="ARBA" id="ARBA00022723"/>
    </source>
</evidence>
<dbReference type="InterPro" id="IPR046778">
    <property type="entry name" value="UPF0758_N"/>
</dbReference>
<dbReference type="InterPro" id="IPR001405">
    <property type="entry name" value="UPF0758"/>
</dbReference>
<dbReference type="NCBIfam" id="TIGR00608">
    <property type="entry name" value="radc"/>
    <property type="match status" value="1"/>
</dbReference>
<dbReference type="EMBL" id="AP024484">
    <property type="protein sequence ID" value="BCS85523.1"/>
    <property type="molecule type" value="Genomic_DNA"/>
</dbReference>
<keyword evidence="3" id="KW-0378">Hydrolase</keyword>